<proteinExistence type="predicted"/>
<sequence>MSGKTKQWLLLGLVALIWGLIMVRLFDLTSQPEETLSPIRLSAKDLAKTVDEPYRFYLNYPDPFLKDLSTPAVKELAPVENRERPMHKAIPQVVFRGTVSGTRVTTGMLMLNMMPRMVKKGDSFEEFKVLEVNAGEIKLYYQPLDSVLVVSKADQSEIFKRRD</sequence>
<evidence type="ECO:0000313" key="2">
    <source>
        <dbReference type="Proteomes" id="UP001610063"/>
    </source>
</evidence>
<dbReference type="EMBL" id="JBIPKE010000020">
    <property type="protein sequence ID" value="MFH6986043.1"/>
    <property type="molecule type" value="Genomic_DNA"/>
</dbReference>
<reference evidence="1 2" key="1">
    <citation type="journal article" date="2013" name="Int. J. Syst. Evol. Microbiol.">
        <title>Marinoscillum luteum sp. nov., isolated from marine sediment.</title>
        <authorList>
            <person name="Cha I.T."/>
            <person name="Park S.J."/>
            <person name="Kim S.J."/>
            <person name="Kim J.G."/>
            <person name="Jung M.Y."/>
            <person name="Shin K.S."/>
            <person name="Kwon K.K."/>
            <person name="Yang S.H."/>
            <person name="Seo Y.S."/>
            <person name="Rhee S.K."/>
        </authorList>
    </citation>
    <scope>NUCLEOTIDE SEQUENCE [LARGE SCALE GENOMIC DNA]</scope>
    <source>
        <strain evidence="1 2">KCTC 23939</strain>
    </source>
</reference>
<dbReference type="RefSeq" id="WP_395419535.1">
    <property type="nucleotide sequence ID" value="NZ_JBIPKE010000020.1"/>
</dbReference>
<name>A0ABW7NEI2_9BACT</name>
<evidence type="ECO:0000313" key="1">
    <source>
        <dbReference type="EMBL" id="MFH6986043.1"/>
    </source>
</evidence>
<organism evidence="1 2">
    <name type="scientific">Marinoscillum luteum</name>
    <dbReference type="NCBI Taxonomy" id="861051"/>
    <lineage>
        <taxon>Bacteria</taxon>
        <taxon>Pseudomonadati</taxon>
        <taxon>Bacteroidota</taxon>
        <taxon>Cytophagia</taxon>
        <taxon>Cytophagales</taxon>
        <taxon>Reichenbachiellaceae</taxon>
        <taxon>Marinoscillum</taxon>
    </lineage>
</organism>
<protein>
    <submittedName>
        <fullName evidence="1">Uncharacterized protein</fullName>
    </submittedName>
</protein>
<keyword evidence="2" id="KW-1185">Reference proteome</keyword>
<accession>A0ABW7NEI2</accession>
<dbReference type="Proteomes" id="UP001610063">
    <property type="component" value="Unassembled WGS sequence"/>
</dbReference>
<gene>
    <name evidence="1" type="ORF">ACHKAR_21495</name>
</gene>
<comment type="caution">
    <text evidence="1">The sequence shown here is derived from an EMBL/GenBank/DDBJ whole genome shotgun (WGS) entry which is preliminary data.</text>
</comment>